<evidence type="ECO:0000256" key="1">
    <source>
        <dbReference type="ARBA" id="ARBA00001936"/>
    </source>
</evidence>
<evidence type="ECO:0000313" key="18">
    <source>
        <dbReference type="Proteomes" id="UP001152747"/>
    </source>
</evidence>
<keyword evidence="15" id="KW-0808">Transferase</keyword>
<dbReference type="InterPro" id="IPR035992">
    <property type="entry name" value="Ricin_B-like_lectins"/>
</dbReference>
<dbReference type="PANTHER" id="PTHR11675:SF63">
    <property type="entry name" value="POLYPEPTIDE N-ACETYLGALACTOSAMINYLTRANSFERASE"/>
    <property type="match status" value="1"/>
</dbReference>
<evidence type="ECO:0000256" key="12">
    <source>
        <dbReference type="ARBA" id="ARBA00023157"/>
    </source>
</evidence>
<keyword evidence="7 15" id="KW-0430">Lectin</keyword>
<keyword evidence="14 15" id="KW-0464">Manganese</keyword>
<sequence>MLLRRRSCAAIFGFSMILSIYVWISMWPIENEIKNEGERDVVENSSLELSFSADPSKEIEVDLDELAKINGKAEEKLKEAGYKKYQFNGLLSDKIGSRRKIPDSRHSKCLAKEYSKDLPAASIIVCYFNESPSVLIRMVNSIFDRTNIAEISEILLVDDSSEWPDATNQAKIYQKLHPEKWRLVKFLRTSQNEGLIRAKIFGAKKARGPVLVFLDSHCEVNEGWLPPMLEQIKEQRTRVVCPIIDIIDAHSMRYIGSPVCTGGVNWAMTFKWDYPSRAYFEDAENYVKPLRSPTMAGGLFAIDRDYFFEVGSYDEGMDVWGAENVEISFRIWTCGGELLILPCSRVGHIFRAQRPYGLKTDSMGKNSIRVAKVWLDEYIENFYEARPSYRHFTDFGDVSARIRLRKDLKCKPFKWYLESIYPQLLPDNTPEDLDESKMTAGKKYLIRLANSSHCLSAESNQGRISIGNRVELRKCHQSSREQQWKFTQKGELRPMGSSRLCLDSLRGVGLLSCHNQGAHQLWKASKTGKLYNKSVNKCIMAEDETMSLAHLQFCSLTSHFEFEAAI</sequence>
<dbReference type="AlphaFoldDB" id="A0A9P1N1R6"/>
<dbReference type="EC" id="2.4.1.-" evidence="15"/>
<keyword evidence="8" id="KW-0735">Signal-anchor</keyword>
<feature type="domain" description="Ricin B lectin" evidence="16">
    <location>
        <begin position="441"/>
        <end position="563"/>
    </location>
</feature>
<comment type="pathway">
    <text evidence="3 15">Protein modification; protein glycosylation.</text>
</comment>
<comment type="subcellular location">
    <subcellularLocation>
        <location evidence="2 15">Golgi apparatus membrane</location>
        <topology evidence="2 15">Single-pass type II membrane protein</topology>
    </subcellularLocation>
</comment>
<dbReference type="Pfam" id="PF00652">
    <property type="entry name" value="Ricin_B_lectin"/>
    <property type="match status" value="1"/>
</dbReference>
<dbReference type="GO" id="GO:0046872">
    <property type="term" value="F:metal ion binding"/>
    <property type="evidence" value="ECO:0007669"/>
    <property type="project" value="UniProtKB-KW"/>
</dbReference>
<dbReference type="InterPro" id="IPR001173">
    <property type="entry name" value="Glyco_trans_2-like"/>
</dbReference>
<keyword evidence="12 15" id="KW-1015">Disulfide bond</keyword>
<dbReference type="GO" id="GO:0005112">
    <property type="term" value="F:Notch binding"/>
    <property type="evidence" value="ECO:0007669"/>
    <property type="project" value="TreeGrafter"/>
</dbReference>
<dbReference type="GO" id="GO:0030246">
    <property type="term" value="F:carbohydrate binding"/>
    <property type="evidence" value="ECO:0007669"/>
    <property type="project" value="UniProtKB-KW"/>
</dbReference>
<keyword evidence="9 15" id="KW-1133">Transmembrane helix</keyword>
<keyword evidence="6" id="KW-0479">Metal-binding</keyword>
<gene>
    <name evidence="17" type="ORF">CAMP_LOCUS9330</name>
</gene>
<dbReference type="Gene3D" id="2.80.10.50">
    <property type="match status" value="1"/>
</dbReference>
<evidence type="ECO:0000313" key="17">
    <source>
        <dbReference type="EMBL" id="CAI5446693.1"/>
    </source>
</evidence>
<dbReference type="SUPFAM" id="SSF53448">
    <property type="entry name" value="Nucleotide-diphospho-sugar transferases"/>
    <property type="match status" value="1"/>
</dbReference>
<dbReference type="InterPro" id="IPR029044">
    <property type="entry name" value="Nucleotide-diphossugar_trans"/>
</dbReference>
<evidence type="ECO:0000256" key="15">
    <source>
        <dbReference type="RuleBase" id="RU361242"/>
    </source>
</evidence>
<dbReference type="PANTHER" id="PTHR11675">
    <property type="entry name" value="N-ACETYLGALACTOSAMINYLTRANSFERASE"/>
    <property type="match status" value="1"/>
</dbReference>
<evidence type="ECO:0000256" key="14">
    <source>
        <dbReference type="ARBA" id="ARBA00023211"/>
    </source>
</evidence>
<dbReference type="PROSITE" id="PS50231">
    <property type="entry name" value="RICIN_B_LECTIN"/>
    <property type="match status" value="1"/>
</dbReference>
<dbReference type="Proteomes" id="UP001152747">
    <property type="component" value="Unassembled WGS sequence"/>
</dbReference>
<evidence type="ECO:0000256" key="3">
    <source>
        <dbReference type="ARBA" id="ARBA00004922"/>
    </source>
</evidence>
<comment type="similarity">
    <text evidence="4 15">Belongs to the glycosyltransferase 2 family. GalNAc-T subfamily.</text>
</comment>
<evidence type="ECO:0000256" key="13">
    <source>
        <dbReference type="ARBA" id="ARBA00023180"/>
    </source>
</evidence>
<dbReference type="EMBL" id="CANHGI010000003">
    <property type="protein sequence ID" value="CAI5446693.1"/>
    <property type="molecule type" value="Genomic_DNA"/>
</dbReference>
<evidence type="ECO:0000259" key="16">
    <source>
        <dbReference type="SMART" id="SM00458"/>
    </source>
</evidence>
<evidence type="ECO:0000256" key="2">
    <source>
        <dbReference type="ARBA" id="ARBA00004323"/>
    </source>
</evidence>
<comment type="cofactor">
    <cofactor evidence="1 15">
        <name>Mn(2+)</name>
        <dbReference type="ChEBI" id="CHEBI:29035"/>
    </cofactor>
</comment>
<dbReference type="GO" id="GO:0004653">
    <property type="term" value="F:polypeptide N-acetylgalactosaminyltransferase activity"/>
    <property type="evidence" value="ECO:0007669"/>
    <property type="project" value="TreeGrafter"/>
</dbReference>
<evidence type="ECO:0000256" key="8">
    <source>
        <dbReference type="ARBA" id="ARBA00022968"/>
    </source>
</evidence>
<keyword evidence="13" id="KW-0325">Glycoprotein</keyword>
<name>A0A9P1N1R6_9PELO</name>
<evidence type="ECO:0000256" key="4">
    <source>
        <dbReference type="ARBA" id="ARBA00005680"/>
    </source>
</evidence>
<keyword evidence="10 15" id="KW-0333">Golgi apparatus</keyword>
<evidence type="ECO:0000256" key="7">
    <source>
        <dbReference type="ARBA" id="ARBA00022734"/>
    </source>
</evidence>
<dbReference type="OrthoDB" id="5988548at2759"/>
<dbReference type="CDD" id="cd02510">
    <property type="entry name" value="pp-GalNAc-T"/>
    <property type="match status" value="1"/>
</dbReference>
<dbReference type="Pfam" id="PF00535">
    <property type="entry name" value="Glycos_transf_2"/>
    <property type="match status" value="1"/>
</dbReference>
<keyword evidence="11 15" id="KW-0472">Membrane</keyword>
<feature type="transmembrane region" description="Helical" evidence="15">
    <location>
        <begin position="7"/>
        <end position="29"/>
    </location>
</feature>
<reference evidence="17" key="1">
    <citation type="submission" date="2022-11" db="EMBL/GenBank/DDBJ databases">
        <authorList>
            <person name="Kikuchi T."/>
        </authorList>
    </citation>
    <scope>NUCLEOTIDE SEQUENCE</scope>
    <source>
        <strain evidence="17">PS1010</strain>
    </source>
</reference>
<evidence type="ECO:0000256" key="11">
    <source>
        <dbReference type="ARBA" id="ARBA00023136"/>
    </source>
</evidence>
<evidence type="ECO:0000256" key="5">
    <source>
        <dbReference type="ARBA" id="ARBA00022692"/>
    </source>
</evidence>
<dbReference type="GO" id="GO:0006493">
    <property type="term" value="P:protein O-linked glycosylation"/>
    <property type="evidence" value="ECO:0007669"/>
    <property type="project" value="TreeGrafter"/>
</dbReference>
<evidence type="ECO:0000256" key="6">
    <source>
        <dbReference type="ARBA" id="ARBA00022723"/>
    </source>
</evidence>
<protein>
    <recommendedName>
        <fullName evidence="15">Polypeptide N-acetylgalactosaminyltransferase</fullName>
        <ecNumber evidence="15">2.4.1.-</ecNumber>
    </recommendedName>
    <alternativeName>
        <fullName evidence="15">Protein-UDP acetylgalactosaminyltransferase</fullName>
    </alternativeName>
</protein>
<keyword evidence="5 15" id="KW-0812">Transmembrane</keyword>
<dbReference type="GO" id="GO:0000139">
    <property type="term" value="C:Golgi membrane"/>
    <property type="evidence" value="ECO:0007669"/>
    <property type="project" value="UniProtKB-SubCell"/>
</dbReference>
<organism evidence="17 18">
    <name type="scientific">Caenorhabditis angaria</name>
    <dbReference type="NCBI Taxonomy" id="860376"/>
    <lineage>
        <taxon>Eukaryota</taxon>
        <taxon>Metazoa</taxon>
        <taxon>Ecdysozoa</taxon>
        <taxon>Nematoda</taxon>
        <taxon>Chromadorea</taxon>
        <taxon>Rhabditida</taxon>
        <taxon>Rhabditina</taxon>
        <taxon>Rhabditomorpha</taxon>
        <taxon>Rhabditoidea</taxon>
        <taxon>Rhabditidae</taxon>
        <taxon>Peloderinae</taxon>
        <taxon>Caenorhabditis</taxon>
    </lineage>
</organism>
<evidence type="ECO:0000256" key="10">
    <source>
        <dbReference type="ARBA" id="ARBA00023034"/>
    </source>
</evidence>
<dbReference type="FunFam" id="3.90.550.10:FF:000053">
    <property type="entry name" value="Polypeptide N-acetylgalactosaminyltransferase"/>
    <property type="match status" value="1"/>
</dbReference>
<keyword evidence="15" id="KW-0328">Glycosyltransferase</keyword>
<dbReference type="SUPFAM" id="SSF50370">
    <property type="entry name" value="Ricin B-like lectins"/>
    <property type="match status" value="1"/>
</dbReference>
<dbReference type="Gene3D" id="3.90.550.10">
    <property type="entry name" value="Spore Coat Polysaccharide Biosynthesis Protein SpsA, Chain A"/>
    <property type="match status" value="1"/>
</dbReference>
<dbReference type="InterPro" id="IPR000772">
    <property type="entry name" value="Ricin_B_lectin"/>
</dbReference>
<dbReference type="GO" id="GO:0008593">
    <property type="term" value="P:regulation of Notch signaling pathway"/>
    <property type="evidence" value="ECO:0007669"/>
    <property type="project" value="TreeGrafter"/>
</dbReference>
<dbReference type="InterPro" id="IPR045885">
    <property type="entry name" value="GalNAc-T"/>
</dbReference>
<comment type="caution">
    <text evidence="17">The sequence shown here is derived from an EMBL/GenBank/DDBJ whole genome shotgun (WGS) entry which is preliminary data.</text>
</comment>
<evidence type="ECO:0000256" key="9">
    <source>
        <dbReference type="ARBA" id="ARBA00022989"/>
    </source>
</evidence>
<dbReference type="SMART" id="SM00458">
    <property type="entry name" value="RICIN"/>
    <property type="match status" value="1"/>
</dbReference>
<accession>A0A9P1N1R6</accession>
<proteinExistence type="inferred from homology"/>
<keyword evidence="18" id="KW-1185">Reference proteome</keyword>